<dbReference type="Proteomes" id="UP001175226">
    <property type="component" value="Unassembled WGS sequence"/>
</dbReference>
<gene>
    <name evidence="1" type="ORF">EV421DRAFT_2037015</name>
</gene>
<proteinExistence type="predicted"/>
<keyword evidence="2" id="KW-1185">Reference proteome</keyword>
<reference evidence="1" key="1">
    <citation type="submission" date="2023-06" db="EMBL/GenBank/DDBJ databases">
        <authorList>
            <consortium name="Lawrence Berkeley National Laboratory"/>
            <person name="Ahrendt S."/>
            <person name="Sahu N."/>
            <person name="Indic B."/>
            <person name="Wong-Bajracharya J."/>
            <person name="Merenyi Z."/>
            <person name="Ke H.-M."/>
            <person name="Monk M."/>
            <person name="Kocsube S."/>
            <person name="Drula E."/>
            <person name="Lipzen A."/>
            <person name="Balint B."/>
            <person name="Henrissat B."/>
            <person name="Andreopoulos B."/>
            <person name="Martin F.M."/>
            <person name="Harder C.B."/>
            <person name="Rigling D."/>
            <person name="Ford K.L."/>
            <person name="Foster G.D."/>
            <person name="Pangilinan J."/>
            <person name="Papanicolaou A."/>
            <person name="Barry K."/>
            <person name="LaButti K."/>
            <person name="Viragh M."/>
            <person name="Koriabine M."/>
            <person name="Yan M."/>
            <person name="Riley R."/>
            <person name="Champramary S."/>
            <person name="Plett K.L."/>
            <person name="Tsai I.J."/>
            <person name="Slot J."/>
            <person name="Sipos G."/>
            <person name="Plett J."/>
            <person name="Nagy L.G."/>
            <person name="Grigoriev I.V."/>
        </authorList>
    </citation>
    <scope>NUCLEOTIDE SEQUENCE</scope>
    <source>
        <strain evidence="1">FPL87.14</strain>
    </source>
</reference>
<organism evidence="1 2">
    <name type="scientific">Armillaria borealis</name>
    <dbReference type="NCBI Taxonomy" id="47425"/>
    <lineage>
        <taxon>Eukaryota</taxon>
        <taxon>Fungi</taxon>
        <taxon>Dikarya</taxon>
        <taxon>Basidiomycota</taxon>
        <taxon>Agaricomycotina</taxon>
        <taxon>Agaricomycetes</taxon>
        <taxon>Agaricomycetidae</taxon>
        <taxon>Agaricales</taxon>
        <taxon>Marasmiineae</taxon>
        <taxon>Physalacriaceae</taxon>
        <taxon>Armillaria</taxon>
    </lineage>
</organism>
<evidence type="ECO:0000313" key="1">
    <source>
        <dbReference type="EMBL" id="KAK0440146.1"/>
    </source>
</evidence>
<name>A0AA39MME4_9AGAR</name>
<accession>A0AA39MME4</accession>
<comment type="caution">
    <text evidence="1">The sequence shown here is derived from an EMBL/GenBank/DDBJ whole genome shotgun (WGS) entry which is preliminary data.</text>
</comment>
<evidence type="ECO:0000313" key="2">
    <source>
        <dbReference type="Proteomes" id="UP001175226"/>
    </source>
</evidence>
<sequence>MVGLHALWQRKLDLHYKLLGHLIRDNEVVGIVMEPNGGRYVESYDRALAYNAFQELQENNLFLTGLNSACPA</sequence>
<protein>
    <submittedName>
        <fullName evidence="1">Uncharacterized protein</fullName>
    </submittedName>
</protein>
<dbReference type="AlphaFoldDB" id="A0AA39MME4"/>
<dbReference type="EMBL" id="JAUEPT010000035">
    <property type="protein sequence ID" value="KAK0440146.1"/>
    <property type="molecule type" value="Genomic_DNA"/>
</dbReference>